<sequence length="60" mass="6398">VTPYPDYKQAAIGRESASHGLFMSLLCPITCNFNVAGPPSIAVRDPLNAAPAFMENNDGF</sequence>
<feature type="non-terminal residue" evidence="1">
    <location>
        <position position="60"/>
    </location>
</feature>
<accession>A0A383A9W4</accession>
<name>A0A383A9W4_9ZZZZ</name>
<organism evidence="1">
    <name type="scientific">marine metagenome</name>
    <dbReference type="NCBI Taxonomy" id="408172"/>
    <lineage>
        <taxon>unclassified sequences</taxon>
        <taxon>metagenomes</taxon>
        <taxon>ecological metagenomes</taxon>
    </lineage>
</organism>
<proteinExistence type="predicted"/>
<protein>
    <submittedName>
        <fullName evidence="1">Uncharacterized protein</fullName>
    </submittedName>
</protein>
<dbReference type="EMBL" id="UINC01190312">
    <property type="protein sequence ID" value="SVE04411.1"/>
    <property type="molecule type" value="Genomic_DNA"/>
</dbReference>
<reference evidence="1" key="1">
    <citation type="submission" date="2018-05" db="EMBL/GenBank/DDBJ databases">
        <authorList>
            <person name="Lanie J.A."/>
            <person name="Ng W.-L."/>
            <person name="Kazmierczak K.M."/>
            <person name="Andrzejewski T.M."/>
            <person name="Davidsen T.M."/>
            <person name="Wayne K.J."/>
            <person name="Tettelin H."/>
            <person name="Glass J.I."/>
            <person name="Rusch D."/>
            <person name="Podicherti R."/>
            <person name="Tsui H.-C.T."/>
            <person name="Winkler M.E."/>
        </authorList>
    </citation>
    <scope>NUCLEOTIDE SEQUENCE</scope>
</reference>
<evidence type="ECO:0000313" key="1">
    <source>
        <dbReference type="EMBL" id="SVE04411.1"/>
    </source>
</evidence>
<feature type="non-terminal residue" evidence="1">
    <location>
        <position position="1"/>
    </location>
</feature>
<gene>
    <name evidence="1" type="ORF">METZ01_LOCUS457265</name>
</gene>
<dbReference type="AlphaFoldDB" id="A0A383A9W4"/>